<dbReference type="Gene3D" id="3.15.10.30">
    <property type="entry name" value="Haemolymph juvenile hormone binding protein"/>
    <property type="match status" value="2"/>
</dbReference>
<accession>A0A8S1D2S4</accession>
<proteinExistence type="inferred from homology"/>
<keyword evidence="2" id="KW-0090">Biological rhythms</keyword>
<gene>
    <name evidence="5" type="ORF">CLODIP_2_CD13736</name>
</gene>
<name>A0A8S1D2S4_9INSE</name>
<dbReference type="EMBL" id="CADEPI010000121">
    <property type="protein sequence ID" value="CAB3375917.1"/>
    <property type="molecule type" value="Genomic_DNA"/>
</dbReference>
<evidence type="ECO:0000313" key="6">
    <source>
        <dbReference type="Proteomes" id="UP000494165"/>
    </source>
</evidence>
<comment type="similarity">
    <text evidence="3">Belongs to the TO family.</text>
</comment>
<dbReference type="SMART" id="SM00700">
    <property type="entry name" value="JHBP"/>
    <property type="match status" value="2"/>
</dbReference>
<dbReference type="FunFam" id="3.15.10.30:FF:000001">
    <property type="entry name" value="Takeout-like protein 1"/>
    <property type="match status" value="2"/>
</dbReference>
<dbReference type="PANTHER" id="PTHR11008">
    <property type="entry name" value="PROTEIN TAKEOUT-LIKE PROTEIN"/>
    <property type="match status" value="1"/>
</dbReference>
<feature type="chain" id="PRO_5035771150" description="Lipid-binding serum glycoprotein C-terminal domain-containing protein" evidence="4">
    <location>
        <begin position="24"/>
        <end position="556"/>
    </location>
</feature>
<comment type="caution">
    <text evidence="5">The sequence shown here is derived from an EMBL/GenBank/DDBJ whole genome shotgun (WGS) entry which is preliminary data.</text>
</comment>
<dbReference type="GO" id="GO:0007623">
    <property type="term" value="P:circadian rhythm"/>
    <property type="evidence" value="ECO:0007669"/>
    <property type="project" value="UniProtKB-ARBA"/>
</dbReference>
<dbReference type="Pfam" id="PF06585">
    <property type="entry name" value="JHBP"/>
    <property type="match status" value="2"/>
</dbReference>
<dbReference type="AlphaFoldDB" id="A0A8S1D2S4"/>
<sequence length="556" mass="62109">MQCCKQMLALTTVLVVLLPNSLARKLPTGLKGCSRNDPDLNDCLLNSANAAVPFMSKGIPSYGILPMDPMRIEEMGIDDKGSNKQVAVNLIMKNVDLVGLRNVKVNKITFSPDSDKASWTCTTPYLSLLGTYDVSGKILILPIHGKGSINITMENVEYTYKFDVEKFSKGSKTGLRPKNHELDFKTTRIRMNLENLFNGQKELSDQMNVFLNENWKELVGELGSPIAEALSAATNHRVEAIMRHWQLCARFAYFCGKKAAAAEDLFLHVEEFVYKKVTFRCRGSANQWLASIPATMKPVRTVSVLLLALLQLAAAARVYKKLPQQLKPCSRNLPQPKLEACILQYGKAAIPHLAEGIPSYNLLPLDPLHIPELRVDDAGSTRTINLKLTMKNVDIIGLKNTQFTAVKNDLTSGAVEWKFFIPQISLLGQYNVTGRVLLLPLRGHGDMNITLDDLEVIYSFKMRFLPPNKDNVVFLRPEGNTLDFETSKTHINLENLFEGQKALSDQMNVFLNENWRDLVSDLGPPIAEALSTATNQLMLTLTKQVPYDEIFPDTPV</sequence>
<evidence type="ECO:0000313" key="5">
    <source>
        <dbReference type="EMBL" id="CAB3375917.1"/>
    </source>
</evidence>
<keyword evidence="1 4" id="KW-0732">Signal</keyword>
<organism evidence="5 6">
    <name type="scientific">Cloeon dipterum</name>
    <dbReference type="NCBI Taxonomy" id="197152"/>
    <lineage>
        <taxon>Eukaryota</taxon>
        <taxon>Metazoa</taxon>
        <taxon>Ecdysozoa</taxon>
        <taxon>Arthropoda</taxon>
        <taxon>Hexapoda</taxon>
        <taxon>Insecta</taxon>
        <taxon>Pterygota</taxon>
        <taxon>Palaeoptera</taxon>
        <taxon>Ephemeroptera</taxon>
        <taxon>Pisciforma</taxon>
        <taxon>Baetidae</taxon>
        <taxon>Cloeon</taxon>
    </lineage>
</organism>
<dbReference type="OrthoDB" id="8186595at2759"/>
<evidence type="ECO:0000256" key="2">
    <source>
        <dbReference type="ARBA" id="ARBA00023108"/>
    </source>
</evidence>
<dbReference type="PANTHER" id="PTHR11008:SF32">
    <property type="entry name" value="CIRCADIAN CLOCK-CONTROLLED PROTEIN DAYWAKE-RELATED"/>
    <property type="match status" value="1"/>
</dbReference>
<keyword evidence="6" id="KW-1185">Reference proteome</keyword>
<dbReference type="InterPro" id="IPR010562">
    <property type="entry name" value="Haemolymph_juvenile_hormone-bd"/>
</dbReference>
<reference evidence="5 6" key="1">
    <citation type="submission" date="2020-04" db="EMBL/GenBank/DDBJ databases">
        <authorList>
            <person name="Alioto T."/>
            <person name="Alioto T."/>
            <person name="Gomez Garrido J."/>
        </authorList>
    </citation>
    <scope>NUCLEOTIDE SEQUENCE [LARGE SCALE GENOMIC DNA]</scope>
</reference>
<dbReference type="GO" id="GO:0005615">
    <property type="term" value="C:extracellular space"/>
    <property type="evidence" value="ECO:0007669"/>
    <property type="project" value="TreeGrafter"/>
</dbReference>
<evidence type="ECO:0000256" key="3">
    <source>
        <dbReference type="ARBA" id="ARBA00060902"/>
    </source>
</evidence>
<protein>
    <recommendedName>
        <fullName evidence="7">Lipid-binding serum glycoprotein C-terminal domain-containing protein</fullName>
    </recommendedName>
</protein>
<evidence type="ECO:0000256" key="1">
    <source>
        <dbReference type="ARBA" id="ARBA00022729"/>
    </source>
</evidence>
<feature type="signal peptide" evidence="4">
    <location>
        <begin position="1"/>
        <end position="23"/>
    </location>
</feature>
<evidence type="ECO:0000256" key="4">
    <source>
        <dbReference type="SAM" id="SignalP"/>
    </source>
</evidence>
<dbReference type="Proteomes" id="UP000494165">
    <property type="component" value="Unassembled WGS sequence"/>
</dbReference>
<evidence type="ECO:0008006" key="7">
    <source>
        <dbReference type="Google" id="ProtNLM"/>
    </source>
</evidence>
<dbReference type="InterPro" id="IPR038606">
    <property type="entry name" value="To_sf"/>
</dbReference>